<sequence length="688" mass="73354">MAREKLHSALLLLLLVFFLLLLLFLLLILPTQTLRLESLQMASPPLGDDDREQWRSKLLEYYSSNAPAKAVMVTDAMMDKWAGKYEELYANMVEKYGPLGSPIVPKPAPKARPAATADPAGYGKQPAAGGKQSGVAEFRDEFVKLVAVATAAIPTRSSEAAPSLVDAKSNYSANGLETSTFTLCTRIRPTLPHEEGRGGEYFTCIVPGESSTSAGGERTEAALVLTPKVSMTGAPKLEKTSFAFDYTFGPDSTNDEVYAAIGAPLARRALAGSVGVVFAYGQTGSGKTHTMNGLLDGIIGDLYADATAEQRQIKFSYLEVQGESINDCLADLQAGGSKGSAAGKGATGVGAVKIGEALDGRVMTRNLSEHVAGSRAELVALVGVAQSRRRTEATEKNDTSSRSHGVAILEVGPLGSGSGSGLGDLSPGRLYIIDLAGSERAADSKEHSKARMEETKAINLSLMSLKECIRARTMASRPGGGLSVHVPYRRSKLTLLMKDVFDIGCARLCATVVIAAVSPLAQDVAHSTNTLQYAAPLRVAVGVSQVPIELDPRDPVLWTQEQMCSWLSETAAIASDEPGSEEPVPFDAQALFGLMSGMQVCLLAESEFHKRVQSQVPGAAGGGLAKRLYAALWMLIVDAKTRKRSPNGRLITEAEETAAKEASEVERAEKQELWKDREKQLATERSFN</sequence>
<dbReference type="InterPro" id="IPR001752">
    <property type="entry name" value="Kinesin_motor_dom"/>
</dbReference>
<evidence type="ECO:0000313" key="7">
    <source>
        <dbReference type="EMBL" id="CAE8665601.1"/>
    </source>
</evidence>
<proteinExistence type="inferred from homology"/>
<dbReference type="InterPro" id="IPR027417">
    <property type="entry name" value="P-loop_NTPase"/>
</dbReference>
<dbReference type="PANTHER" id="PTHR24115:SF799">
    <property type="entry name" value="KINESIN-LIKE PROTEIN"/>
    <property type="match status" value="1"/>
</dbReference>
<dbReference type="PROSITE" id="PS50067">
    <property type="entry name" value="KINESIN_MOTOR_2"/>
    <property type="match status" value="1"/>
</dbReference>
<dbReference type="PRINTS" id="PR00380">
    <property type="entry name" value="KINESINHEAVY"/>
</dbReference>
<dbReference type="InterPro" id="IPR019821">
    <property type="entry name" value="Kinesin_motor_CS"/>
</dbReference>
<keyword evidence="4" id="KW-0493">Microtubule</keyword>
<protein>
    <recommendedName>
        <fullName evidence="4">Kinesin-like protein</fullName>
    </recommendedName>
</protein>
<evidence type="ECO:0000256" key="5">
    <source>
        <dbReference type="SAM" id="MobiDB-lite"/>
    </source>
</evidence>
<feature type="region of interest" description="Disordered" evidence="5">
    <location>
        <begin position="108"/>
        <end position="131"/>
    </location>
</feature>
<evidence type="ECO:0000259" key="6">
    <source>
        <dbReference type="PROSITE" id="PS50067"/>
    </source>
</evidence>
<dbReference type="SMART" id="SM00129">
    <property type="entry name" value="KISc"/>
    <property type="match status" value="1"/>
</dbReference>
<dbReference type="SUPFAM" id="SSF47769">
    <property type="entry name" value="SAM/Pointed domain"/>
    <property type="match status" value="1"/>
</dbReference>
<dbReference type="GO" id="GO:0016887">
    <property type="term" value="F:ATP hydrolysis activity"/>
    <property type="evidence" value="ECO:0007669"/>
    <property type="project" value="TreeGrafter"/>
</dbReference>
<comment type="caution">
    <text evidence="7">The sequence shown here is derived from an EMBL/GenBank/DDBJ whole genome shotgun (WGS) entry which is preliminary data.</text>
</comment>
<evidence type="ECO:0000256" key="3">
    <source>
        <dbReference type="PROSITE-ProRule" id="PRU00283"/>
    </source>
</evidence>
<dbReference type="AlphaFoldDB" id="A0A813IY03"/>
<dbReference type="EMBL" id="CAJNNW010020045">
    <property type="protein sequence ID" value="CAE8665601.1"/>
    <property type="molecule type" value="Genomic_DNA"/>
</dbReference>
<dbReference type="Gene3D" id="1.10.150.50">
    <property type="entry name" value="Transcription Factor, Ets-1"/>
    <property type="match status" value="1"/>
</dbReference>
<dbReference type="GO" id="GO:0007018">
    <property type="term" value="P:microtubule-based movement"/>
    <property type="evidence" value="ECO:0007669"/>
    <property type="project" value="InterPro"/>
</dbReference>
<dbReference type="SUPFAM" id="SSF52540">
    <property type="entry name" value="P-loop containing nucleoside triphosphate hydrolases"/>
    <property type="match status" value="1"/>
</dbReference>
<evidence type="ECO:0000256" key="2">
    <source>
        <dbReference type="ARBA" id="ARBA00022840"/>
    </source>
</evidence>
<dbReference type="GO" id="GO:0003777">
    <property type="term" value="F:microtubule motor activity"/>
    <property type="evidence" value="ECO:0007669"/>
    <property type="project" value="InterPro"/>
</dbReference>
<dbReference type="InterPro" id="IPR013761">
    <property type="entry name" value="SAM/pointed_sf"/>
</dbReference>
<dbReference type="Pfam" id="PF00225">
    <property type="entry name" value="Kinesin"/>
    <property type="match status" value="1"/>
</dbReference>
<evidence type="ECO:0000256" key="1">
    <source>
        <dbReference type="ARBA" id="ARBA00022741"/>
    </source>
</evidence>
<dbReference type="PANTHER" id="PTHR24115">
    <property type="entry name" value="KINESIN-RELATED"/>
    <property type="match status" value="1"/>
</dbReference>
<dbReference type="InterPro" id="IPR036961">
    <property type="entry name" value="Kinesin_motor_dom_sf"/>
</dbReference>
<feature type="compositionally biased region" description="Basic and acidic residues" evidence="5">
    <location>
        <begin position="657"/>
        <end position="688"/>
    </location>
</feature>
<evidence type="ECO:0000313" key="8">
    <source>
        <dbReference type="Proteomes" id="UP000626109"/>
    </source>
</evidence>
<comment type="similarity">
    <text evidence="3 4">Belongs to the TRAFAC class myosin-kinesin ATPase superfamily. Kinesin family.</text>
</comment>
<keyword evidence="3 4" id="KW-0505">Motor protein</keyword>
<dbReference type="GO" id="GO:0005874">
    <property type="term" value="C:microtubule"/>
    <property type="evidence" value="ECO:0007669"/>
    <property type="project" value="UniProtKB-KW"/>
</dbReference>
<feature type="domain" description="Kinesin motor" evidence="6">
    <location>
        <begin position="180"/>
        <end position="540"/>
    </location>
</feature>
<feature type="binding site" evidence="3">
    <location>
        <begin position="281"/>
        <end position="288"/>
    </location>
    <ligand>
        <name>ATP</name>
        <dbReference type="ChEBI" id="CHEBI:30616"/>
    </ligand>
</feature>
<dbReference type="GO" id="GO:0005524">
    <property type="term" value="F:ATP binding"/>
    <property type="evidence" value="ECO:0007669"/>
    <property type="project" value="UniProtKB-UniRule"/>
</dbReference>
<dbReference type="GO" id="GO:0008017">
    <property type="term" value="F:microtubule binding"/>
    <property type="evidence" value="ECO:0007669"/>
    <property type="project" value="InterPro"/>
</dbReference>
<keyword evidence="2 3" id="KW-0067">ATP-binding</keyword>
<keyword evidence="1 3" id="KW-0547">Nucleotide-binding</keyword>
<dbReference type="PROSITE" id="PS00411">
    <property type="entry name" value="KINESIN_MOTOR_1"/>
    <property type="match status" value="1"/>
</dbReference>
<organism evidence="7 8">
    <name type="scientific">Polarella glacialis</name>
    <name type="common">Dinoflagellate</name>
    <dbReference type="NCBI Taxonomy" id="89957"/>
    <lineage>
        <taxon>Eukaryota</taxon>
        <taxon>Sar</taxon>
        <taxon>Alveolata</taxon>
        <taxon>Dinophyceae</taxon>
        <taxon>Suessiales</taxon>
        <taxon>Suessiaceae</taxon>
        <taxon>Polarella</taxon>
    </lineage>
</organism>
<name>A0A813IY03_POLGL</name>
<dbReference type="GO" id="GO:0005871">
    <property type="term" value="C:kinesin complex"/>
    <property type="evidence" value="ECO:0007669"/>
    <property type="project" value="TreeGrafter"/>
</dbReference>
<dbReference type="Gene3D" id="3.40.850.10">
    <property type="entry name" value="Kinesin motor domain"/>
    <property type="match status" value="1"/>
</dbReference>
<dbReference type="InterPro" id="IPR027640">
    <property type="entry name" value="Kinesin-like_fam"/>
</dbReference>
<feature type="region of interest" description="Disordered" evidence="5">
    <location>
        <begin position="656"/>
        <end position="688"/>
    </location>
</feature>
<evidence type="ECO:0000256" key="4">
    <source>
        <dbReference type="RuleBase" id="RU000394"/>
    </source>
</evidence>
<dbReference type="Proteomes" id="UP000626109">
    <property type="component" value="Unassembled WGS sequence"/>
</dbReference>
<gene>
    <name evidence="7" type="ORF">PGLA2088_LOCUS15969</name>
</gene>
<accession>A0A813IY03</accession>
<feature type="compositionally biased region" description="Low complexity" evidence="5">
    <location>
        <begin position="111"/>
        <end position="120"/>
    </location>
</feature>
<reference evidence="7" key="1">
    <citation type="submission" date="2021-02" db="EMBL/GenBank/DDBJ databases">
        <authorList>
            <person name="Dougan E. K."/>
            <person name="Rhodes N."/>
            <person name="Thang M."/>
            <person name="Chan C."/>
        </authorList>
    </citation>
    <scope>NUCLEOTIDE SEQUENCE</scope>
</reference>